<keyword evidence="7 19" id="KW-0812">Transmembrane</keyword>
<evidence type="ECO:0000256" key="18">
    <source>
        <dbReference type="PROSITE-ProRule" id="PRU00023"/>
    </source>
</evidence>
<keyword evidence="5" id="KW-0109">Calcium transport</keyword>
<comment type="catalytic activity">
    <reaction evidence="17">
        <text>Ca(2+)(in) = Ca(2+)(out)</text>
        <dbReference type="Rhea" id="RHEA:29671"/>
        <dbReference type="ChEBI" id="CHEBI:29108"/>
    </reaction>
</comment>
<keyword evidence="22" id="KW-1185">Reference proteome</keyword>
<dbReference type="SUPFAM" id="SSF48403">
    <property type="entry name" value="Ankyrin repeat"/>
    <property type="match status" value="1"/>
</dbReference>
<feature type="repeat" description="ANK" evidence="18">
    <location>
        <begin position="88"/>
        <end position="115"/>
    </location>
</feature>
<dbReference type="InterPro" id="IPR024862">
    <property type="entry name" value="TRPV"/>
</dbReference>
<sequence>MTHAPPELHATSSYCAVILYLQKQVLNDCAVTTVQWGIHVDTPTLPLLSFVCRIWESPLLQAAKENDLQAIKKLLADGSCDVYQRGAVGETALHVAALYDNMEVAQALLEAAPDLVNERMTSELYDGQTALHIAAVNQNVNLVKILLKKGANASAPRATGLFFRCSSHNLIYFGEHVLSFAACVGSEEIVRLLIEHGANIRAQDSLGNTILHILVLQPNKTFACQMYNLILSYDKPEEGLGSLESIPNNEGLTPFKLAGVEGNTVMFQHLMQKRKHTLWSFGPITSVLYDLTEIDPCGEDQSFLELIVSTKKREARQILDLTPVKELVNLKWNLYGRPYFCFLAFLYVLYIICFTMCCVYRPLKARTSNRTSDRDNTIYVQKMLQESYVTYEDQLRLVGELVTVIGAVVILILEIPDILRVGATKYFGQTILGGPFHVIIITYACMILMTMVMRLTSTDGEVVPMSFALVLGWCNVMYFARGFQMLGPFTIMIQKMIFGDLMRFCWLMAVVILGFASAFYVIFQTEDPDRLGQFYDYAMSLFTTFELFLTIIDGPANYDVDLPFMYSVVYFAFAIIATLLMLNLFIAMMGDTHWRVANERDELWRAQIVATTVMLERKLPRCLWPRSGICGREFGLSDCWYLRVEDRVDPNKHKMFRYADAFKSQEKEDCDKYSEKLQLDEEFPCKRHLTPSASSVSRSTTRSSSHRGWQILRRSTFSQFRGEINPSTEEEVYHV</sequence>
<feature type="transmembrane region" description="Helical" evidence="19">
    <location>
        <begin position="564"/>
        <end position="586"/>
    </location>
</feature>
<evidence type="ECO:0000256" key="17">
    <source>
        <dbReference type="ARBA" id="ARBA00036634"/>
    </source>
</evidence>
<evidence type="ECO:0000256" key="19">
    <source>
        <dbReference type="SAM" id="Phobius"/>
    </source>
</evidence>
<evidence type="ECO:0000313" key="22">
    <source>
        <dbReference type="Proteomes" id="UP000594220"/>
    </source>
</evidence>
<keyword evidence="16" id="KW-0407">Ion channel</keyword>
<organism evidence="21 22">
    <name type="scientific">Crocodylus porosus</name>
    <name type="common">Saltwater crocodile</name>
    <name type="synonym">Estuarine crocodile</name>
    <dbReference type="NCBI Taxonomy" id="8502"/>
    <lineage>
        <taxon>Eukaryota</taxon>
        <taxon>Metazoa</taxon>
        <taxon>Chordata</taxon>
        <taxon>Craniata</taxon>
        <taxon>Vertebrata</taxon>
        <taxon>Euteleostomi</taxon>
        <taxon>Archelosauria</taxon>
        <taxon>Archosauria</taxon>
        <taxon>Crocodylia</taxon>
        <taxon>Longirostres</taxon>
        <taxon>Crocodylidae</taxon>
        <taxon>Crocodylus</taxon>
    </lineage>
</organism>
<name>A0A7M4FQF8_CROPO</name>
<keyword evidence="12 19" id="KW-1133">Transmembrane helix</keyword>
<evidence type="ECO:0000313" key="21">
    <source>
        <dbReference type="Ensembl" id="ENSCPRP00005001178.1"/>
    </source>
</evidence>
<dbReference type="CDD" id="cd22192">
    <property type="entry name" value="TRPV5-6"/>
    <property type="match status" value="1"/>
</dbReference>
<dbReference type="Pfam" id="PF12796">
    <property type="entry name" value="Ank_2"/>
    <property type="match status" value="1"/>
</dbReference>
<dbReference type="Pfam" id="PF00023">
    <property type="entry name" value="Ank"/>
    <property type="match status" value="1"/>
</dbReference>
<dbReference type="SMART" id="SM00248">
    <property type="entry name" value="ANK"/>
    <property type="match status" value="5"/>
</dbReference>
<feature type="transmembrane region" description="Helical" evidence="19">
    <location>
        <begin position="501"/>
        <end position="522"/>
    </location>
</feature>
<dbReference type="InterPro" id="IPR008344">
    <property type="entry name" value="TRPV5/TRPV6"/>
</dbReference>
<dbReference type="GeneTree" id="ENSGT00940000156687"/>
<evidence type="ECO:0000256" key="2">
    <source>
        <dbReference type="ARBA" id="ARBA00022448"/>
    </source>
</evidence>
<keyword evidence="11" id="KW-0112">Calmodulin-binding</keyword>
<feature type="transmembrane region" description="Helical" evidence="19">
    <location>
        <begin position="339"/>
        <end position="360"/>
    </location>
</feature>
<dbReference type="NCBIfam" id="TIGR00870">
    <property type="entry name" value="trp"/>
    <property type="match status" value="1"/>
</dbReference>
<evidence type="ECO:0000256" key="11">
    <source>
        <dbReference type="ARBA" id="ARBA00022860"/>
    </source>
</evidence>
<dbReference type="InterPro" id="IPR008346">
    <property type="entry name" value="TRPV5"/>
</dbReference>
<dbReference type="GO" id="GO:0055074">
    <property type="term" value="P:calcium ion homeostasis"/>
    <property type="evidence" value="ECO:0007669"/>
    <property type="project" value="Ensembl"/>
</dbReference>
<evidence type="ECO:0000259" key="20">
    <source>
        <dbReference type="Pfam" id="PF00520"/>
    </source>
</evidence>
<dbReference type="InterPro" id="IPR036770">
    <property type="entry name" value="Ankyrin_rpt-contain_sf"/>
</dbReference>
<feature type="repeat" description="ANK" evidence="18">
    <location>
        <begin position="173"/>
        <end position="205"/>
    </location>
</feature>
<dbReference type="GO" id="GO:0005516">
    <property type="term" value="F:calmodulin binding"/>
    <property type="evidence" value="ECO:0007669"/>
    <property type="project" value="UniProtKB-KW"/>
</dbReference>
<dbReference type="Proteomes" id="UP000594220">
    <property type="component" value="Unplaced"/>
</dbReference>
<reference evidence="21" key="2">
    <citation type="submission" date="2025-09" db="UniProtKB">
        <authorList>
            <consortium name="Ensembl"/>
        </authorList>
    </citation>
    <scope>IDENTIFICATION</scope>
</reference>
<comment type="subcellular location">
    <subcellularLocation>
        <location evidence="1">Cell membrane</location>
        <topology evidence="1">Multi-pass membrane protein</topology>
    </subcellularLocation>
</comment>
<dbReference type="FunFam" id="1.25.40.20:FF:000270">
    <property type="entry name" value="Transient receptor potential cation channel subfamily V member 6"/>
    <property type="match status" value="1"/>
</dbReference>
<dbReference type="GO" id="GO:0051592">
    <property type="term" value="P:response to calcium ion"/>
    <property type="evidence" value="ECO:0007669"/>
    <property type="project" value="Ensembl"/>
</dbReference>
<dbReference type="PANTHER" id="PTHR10582:SF25">
    <property type="entry name" value="TRANSIENT RECEPTOR POTENTIAL CATION CHANNEL SUBFAMILY V MEMBER 6"/>
    <property type="match status" value="1"/>
</dbReference>
<evidence type="ECO:0000256" key="7">
    <source>
        <dbReference type="ARBA" id="ARBA00022692"/>
    </source>
</evidence>
<dbReference type="GO" id="GO:0046872">
    <property type="term" value="F:metal ion binding"/>
    <property type="evidence" value="ECO:0007669"/>
    <property type="project" value="UniProtKB-KW"/>
</dbReference>
<feature type="repeat" description="ANK" evidence="18">
    <location>
        <begin position="126"/>
        <end position="158"/>
    </location>
</feature>
<evidence type="ECO:0000256" key="15">
    <source>
        <dbReference type="ARBA" id="ARBA00023136"/>
    </source>
</evidence>
<evidence type="ECO:0000256" key="9">
    <source>
        <dbReference type="ARBA" id="ARBA00022737"/>
    </source>
</evidence>
<keyword evidence="4" id="KW-0597">Phosphoprotein</keyword>
<dbReference type="GO" id="GO:0098703">
    <property type="term" value="P:calcium ion import across plasma membrane"/>
    <property type="evidence" value="ECO:0007669"/>
    <property type="project" value="Ensembl"/>
</dbReference>
<evidence type="ECO:0000256" key="6">
    <source>
        <dbReference type="ARBA" id="ARBA00022673"/>
    </source>
</evidence>
<keyword evidence="15 19" id="KW-0472">Membrane</keyword>
<dbReference type="OMA" id="DNDLCAL"/>
<keyword evidence="8" id="KW-0479">Metal-binding</keyword>
<evidence type="ECO:0000256" key="16">
    <source>
        <dbReference type="ARBA" id="ARBA00023303"/>
    </source>
</evidence>
<dbReference type="Pfam" id="PF00520">
    <property type="entry name" value="Ion_trans"/>
    <property type="match status" value="1"/>
</dbReference>
<reference evidence="21" key="1">
    <citation type="submission" date="2025-08" db="UniProtKB">
        <authorList>
            <consortium name="Ensembl"/>
        </authorList>
    </citation>
    <scope>IDENTIFICATION</scope>
</reference>
<dbReference type="GO" id="GO:0005262">
    <property type="term" value="F:calcium channel activity"/>
    <property type="evidence" value="ECO:0007669"/>
    <property type="project" value="UniProtKB-KW"/>
</dbReference>
<evidence type="ECO:0000256" key="12">
    <source>
        <dbReference type="ARBA" id="ARBA00022989"/>
    </source>
</evidence>
<proteinExistence type="predicted"/>
<keyword evidence="3" id="KW-1003">Cell membrane</keyword>
<evidence type="ECO:0000256" key="4">
    <source>
        <dbReference type="ARBA" id="ARBA00022553"/>
    </source>
</evidence>
<evidence type="ECO:0000256" key="1">
    <source>
        <dbReference type="ARBA" id="ARBA00004651"/>
    </source>
</evidence>
<evidence type="ECO:0000256" key="5">
    <source>
        <dbReference type="ARBA" id="ARBA00022568"/>
    </source>
</evidence>
<accession>A0A7M4FQF8</accession>
<dbReference type="Gene3D" id="1.25.40.20">
    <property type="entry name" value="Ankyrin repeat-containing domain"/>
    <property type="match status" value="2"/>
</dbReference>
<evidence type="ECO:0000256" key="10">
    <source>
        <dbReference type="ARBA" id="ARBA00022837"/>
    </source>
</evidence>
<evidence type="ECO:0000256" key="3">
    <source>
        <dbReference type="ARBA" id="ARBA00022475"/>
    </source>
</evidence>
<keyword evidence="13 18" id="KW-0040">ANK repeat</keyword>
<evidence type="ECO:0000256" key="8">
    <source>
        <dbReference type="ARBA" id="ARBA00022723"/>
    </source>
</evidence>
<dbReference type="GO" id="GO:0005886">
    <property type="term" value="C:plasma membrane"/>
    <property type="evidence" value="ECO:0007669"/>
    <property type="project" value="UniProtKB-SubCell"/>
</dbReference>
<evidence type="ECO:0000256" key="14">
    <source>
        <dbReference type="ARBA" id="ARBA00023065"/>
    </source>
</evidence>
<dbReference type="PROSITE" id="PS50297">
    <property type="entry name" value="ANK_REP_REGION"/>
    <property type="match status" value="3"/>
</dbReference>
<dbReference type="GO" id="GO:0034704">
    <property type="term" value="C:calcium channel complex"/>
    <property type="evidence" value="ECO:0007669"/>
    <property type="project" value="Ensembl"/>
</dbReference>
<dbReference type="GO" id="GO:0042802">
    <property type="term" value="F:identical protein binding"/>
    <property type="evidence" value="ECO:0007669"/>
    <property type="project" value="Ensembl"/>
</dbReference>
<dbReference type="AlphaFoldDB" id="A0A7M4FQF8"/>
<feature type="domain" description="Ion transport" evidence="20">
    <location>
        <begin position="343"/>
        <end position="598"/>
    </location>
</feature>
<keyword evidence="6" id="KW-0107">Calcium channel</keyword>
<keyword evidence="2" id="KW-0813">Transport</keyword>
<keyword evidence="14" id="KW-0406">Ion transport</keyword>
<dbReference type="Ensembl" id="ENSCPRT00005001382.1">
    <property type="protein sequence ID" value="ENSCPRP00005001178.1"/>
    <property type="gene ID" value="ENSCPRG00005000378.1"/>
</dbReference>
<dbReference type="PRINTS" id="PR01765">
    <property type="entry name" value="ECACCHANNEL"/>
</dbReference>
<feature type="transmembrane region" description="Helical" evidence="19">
    <location>
        <begin position="462"/>
        <end position="481"/>
    </location>
</feature>
<dbReference type="InterPro" id="IPR005821">
    <property type="entry name" value="Ion_trans_dom"/>
</dbReference>
<dbReference type="PRINTS" id="PR01415">
    <property type="entry name" value="ANKYRIN"/>
</dbReference>
<dbReference type="PANTHER" id="PTHR10582">
    <property type="entry name" value="TRANSIENT RECEPTOR POTENTIAL ION CHANNEL PROTEIN"/>
    <property type="match status" value="1"/>
</dbReference>
<dbReference type="PROSITE" id="PS50088">
    <property type="entry name" value="ANK_REPEAT"/>
    <property type="match status" value="3"/>
</dbReference>
<dbReference type="InterPro" id="IPR002110">
    <property type="entry name" value="Ankyrin_rpt"/>
</dbReference>
<dbReference type="PRINTS" id="PR01767">
    <property type="entry name" value="ECACCHANNEL2"/>
</dbReference>
<gene>
    <name evidence="21" type="primary">TRPV6</name>
</gene>
<keyword evidence="10" id="KW-0106">Calcium</keyword>
<dbReference type="CDD" id="cd22296">
    <property type="entry name" value="CBD_TRPV5_C"/>
    <property type="match status" value="1"/>
</dbReference>
<evidence type="ECO:0000256" key="13">
    <source>
        <dbReference type="ARBA" id="ARBA00023043"/>
    </source>
</evidence>
<keyword evidence="9" id="KW-0677">Repeat</keyword>
<dbReference type="GO" id="GO:0035898">
    <property type="term" value="P:parathyroid hormone secretion"/>
    <property type="evidence" value="ECO:0007669"/>
    <property type="project" value="Ensembl"/>
</dbReference>
<protein>
    <submittedName>
        <fullName evidence="21">Transient receptor potential cation channel subfamily V member 6</fullName>
    </submittedName>
</protein>
<feature type="transmembrane region" description="Helical" evidence="19">
    <location>
        <begin position="436"/>
        <end position="455"/>
    </location>
</feature>